<dbReference type="PANTHER" id="PTHR45527">
    <property type="entry name" value="NONRIBOSOMAL PEPTIDE SYNTHETASE"/>
    <property type="match status" value="1"/>
</dbReference>
<dbReference type="CDD" id="cd19531">
    <property type="entry name" value="LCL_NRPS-like"/>
    <property type="match status" value="1"/>
</dbReference>
<gene>
    <name evidence="2" type="ORF">GCM10010358_38010</name>
</gene>
<dbReference type="Proteomes" id="UP000619244">
    <property type="component" value="Unassembled WGS sequence"/>
</dbReference>
<dbReference type="PANTHER" id="PTHR45527:SF1">
    <property type="entry name" value="FATTY ACID SYNTHASE"/>
    <property type="match status" value="1"/>
</dbReference>
<dbReference type="GO" id="GO:0008610">
    <property type="term" value="P:lipid biosynthetic process"/>
    <property type="evidence" value="ECO:0007669"/>
    <property type="project" value="UniProtKB-ARBA"/>
</dbReference>
<dbReference type="GO" id="GO:0009239">
    <property type="term" value="P:enterobactin biosynthetic process"/>
    <property type="evidence" value="ECO:0007669"/>
    <property type="project" value="TreeGrafter"/>
</dbReference>
<dbReference type="Gene3D" id="3.30.559.10">
    <property type="entry name" value="Chloramphenicol acetyltransferase-like domain"/>
    <property type="match status" value="1"/>
</dbReference>
<dbReference type="AlphaFoldDB" id="A0A918U1X0"/>
<proteinExistence type="predicted"/>
<reference evidence="2" key="2">
    <citation type="submission" date="2020-09" db="EMBL/GenBank/DDBJ databases">
        <authorList>
            <person name="Sun Q."/>
            <person name="Ohkuma M."/>
        </authorList>
    </citation>
    <scope>NUCLEOTIDE SEQUENCE</scope>
    <source>
        <strain evidence="2">JCM 4790</strain>
    </source>
</reference>
<dbReference type="InterPro" id="IPR001242">
    <property type="entry name" value="Condensation_dom"/>
</dbReference>
<name>A0A918U1X0_9ACTN</name>
<dbReference type="GO" id="GO:0043041">
    <property type="term" value="P:amino acid activation for nonribosomal peptide biosynthetic process"/>
    <property type="evidence" value="ECO:0007669"/>
    <property type="project" value="TreeGrafter"/>
</dbReference>
<evidence type="ECO:0000259" key="1">
    <source>
        <dbReference type="Pfam" id="PF00668"/>
    </source>
</evidence>
<dbReference type="RefSeq" id="WP_190191468.1">
    <property type="nucleotide sequence ID" value="NZ_BMVU01000017.1"/>
</dbReference>
<dbReference type="InterPro" id="IPR023213">
    <property type="entry name" value="CAT-like_dom_sf"/>
</dbReference>
<dbReference type="EMBL" id="BMVU01000017">
    <property type="protein sequence ID" value="GGX80076.1"/>
    <property type="molecule type" value="Genomic_DNA"/>
</dbReference>
<dbReference type="SUPFAM" id="SSF52777">
    <property type="entry name" value="CoA-dependent acyltransferases"/>
    <property type="match status" value="2"/>
</dbReference>
<dbReference type="GO" id="GO:0047527">
    <property type="term" value="F:2,3-dihydroxybenzoate-serine ligase activity"/>
    <property type="evidence" value="ECO:0007669"/>
    <property type="project" value="TreeGrafter"/>
</dbReference>
<protein>
    <recommendedName>
        <fullName evidence="1">Condensation domain-containing protein</fullName>
    </recommendedName>
</protein>
<dbReference type="GO" id="GO:0009366">
    <property type="term" value="C:enterobactin synthetase complex"/>
    <property type="evidence" value="ECO:0007669"/>
    <property type="project" value="TreeGrafter"/>
</dbReference>
<dbReference type="GO" id="GO:0005829">
    <property type="term" value="C:cytosol"/>
    <property type="evidence" value="ECO:0007669"/>
    <property type="project" value="TreeGrafter"/>
</dbReference>
<evidence type="ECO:0000313" key="3">
    <source>
        <dbReference type="Proteomes" id="UP000619244"/>
    </source>
</evidence>
<accession>A0A918U1X0</accession>
<comment type="caution">
    <text evidence="2">The sequence shown here is derived from an EMBL/GenBank/DDBJ whole genome shotgun (WGS) entry which is preliminary data.</text>
</comment>
<reference evidence="2" key="1">
    <citation type="journal article" date="2014" name="Int. J. Syst. Evol. Microbiol.">
        <title>Complete genome sequence of Corynebacterium casei LMG S-19264T (=DSM 44701T), isolated from a smear-ripened cheese.</title>
        <authorList>
            <consortium name="US DOE Joint Genome Institute (JGI-PGF)"/>
            <person name="Walter F."/>
            <person name="Albersmeier A."/>
            <person name="Kalinowski J."/>
            <person name="Ruckert C."/>
        </authorList>
    </citation>
    <scope>NUCLEOTIDE SEQUENCE</scope>
    <source>
        <strain evidence="2">JCM 4790</strain>
    </source>
</reference>
<dbReference type="GO" id="GO:0031177">
    <property type="term" value="F:phosphopantetheine binding"/>
    <property type="evidence" value="ECO:0007669"/>
    <property type="project" value="TreeGrafter"/>
</dbReference>
<organism evidence="2 3">
    <name type="scientific">Streptomyces minutiscleroticus</name>
    <dbReference type="NCBI Taxonomy" id="68238"/>
    <lineage>
        <taxon>Bacteria</taxon>
        <taxon>Bacillati</taxon>
        <taxon>Actinomycetota</taxon>
        <taxon>Actinomycetes</taxon>
        <taxon>Kitasatosporales</taxon>
        <taxon>Streptomycetaceae</taxon>
        <taxon>Streptomyces</taxon>
    </lineage>
</organism>
<evidence type="ECO:0000313" key="2">
    <source>
        <dbReference type="EMBL" id="GGX80076.1"/>
    </source>
</evidence>
<keyword evidence="3" id="KW-1185">Reference proteome</keyword>
<feature type="domain" description="Condensation" evidence="1">
    <location>
        <begin position="5"/>
        <end position="448"/>
    </location>
</feature>
<dbReference type="Pfam" id="PF00668">
    <property type="entry name" value="Condensation"/>
    <property type="match status" value="1"/>
</dbReference>
<sequence length="456" mass="50902">MSDWHAPLSCSQERLLFVERLNPGIRAYQFQARIDLVGRLDTTALARALTDVVRRHEIYRTTFTDGPAGPRQLVHPPHPVELPVDDLRDAADPETAARAAIDEAIATDLPVDRLPLVRWRLLRLAEDRTVLLHLEHHLIHDGWAFNVFVEELCALYAAHVTGGSPPMPDAPPQFADFAARQRAWLEGPEAEAQLAYWKRQLDGMPPYLDLPTDHPRTPKRRFLGDAPRFTVPAHLADRARALARQQRVSLFTVMLAAFEVLLHHWSGQKDFCVGSGMAGRSRPETHRLLGMIVNTVALRADLRGDPTFAELLDRVRDATFGALAHQDIPFDRVVTALRPPRVPGRQPFSEVLFSFHDAPLRPVSMPGLTAVVTPGLTNGSAKADLNVIAIPYAEQTAVGRGPQRQRDIEFIWEYDRDLFDATTIAQAAAHYERLLDAVTAAPRTRVSAVISQEAMK</sequence>
<dbReference type="Gene3D" id="3.30.559.30">
    <property type="entry name" value="Nonribosomal peptide synthetase, condensation domain"/>
    <property type="match status" value="1"/>
</dbReference>